<sequence>MSTGSRVPEAKLDAPGAGDGAEARVAGGGVFRPTDGRSSRLGLLQATADAVLQGGGPLPGHRCTWDLTMILGDTNGPRRRPRI</sequence>
<dbReference type="Proteomes" id="UP001589575">
    <property type="component" value="Unassembled WGS sequence"/>
</dbReference>
<accession>A0ABV5G9B9</accession>
<protein>
    <submittedName>
        <fullName evidence="2">Uncharacterized protein</fullName>
    </submittedName>
</protein>
<gene>
    <name evidence="2" type="ORF">ACFFX0_31970</name>
</gene>
<evidence type="ECO:0000313" key="2">
    <source>
        <dbReference type="EMBL" id="MFB9075533.1"/>
    </source>
</evidence>
<name>A0ABV5G9B9_9MICC</name>
<feature type="region of interest" description="Disordered" evidence="1">
    <location>
        <begin position="1"/>
        <end position="32"/>
    </location>
</feature>
<reference evidence="2 3" key="1">
    <citation type="submission" date="2024-09" db="EMBL/GenBank/DDBJ databases">
        <authorList>
            <person name="Sun Q."/>
            <person name="Mori K."/>
        </authorList>
    </citation>
    <scope>NUCLEOTIDE SEQUENCE [LARGE SCALE GENOMIC DNA]</scope>
    <source>
        <strain evidence="2 3">CCM 7609</strain>
    </source>
</reference>
<comment type="caution">
    <text evidence="2">The sequence shown here is derived from an EMBL/GenBank/DDBJ whole genome shotgun (WGS) entry which is preliminary data.</text>
</comment>
<dbReference type="EMBL" id="JBHMFI010000023">
    <property type="protein sequence ID" value="MFB9075533.1"/>
    <property type="molecule type" value="Genomic_DNA"/>
</dbReference>
<organism evidence="2 3">
    <name type="scientific">Citricoccus parietis</name>
    <dbReference type="NCBI Taxonomy" id="592307"/>
    <lineage>
        <taxon>Bacteria</taxon>
        <taxon>Bacillati</taxon>
        <taxon>Actinomycetota</taxon>
        <taxon>Actinomycetes</taxon>
        <taxon>Micrococcales</taxon>
        <taxon>Micrococcaceae</taxon>
        <taxon>Citricoccus</taxon>
    </lineage>
</organism>
<evidence type="ECO:0000256" key="1">
    <source>
        <dbReference type="SAM" id="MobiDB-lite"/>
    </source>
</evidence>
<evidence type="ECO:0000313" key="3">
    <source>
        <dbReference type="Proteomes" id="UP001589575"/>
    </source>
</evidence>
<proteinExistence type="predicted"/>
<keyword evidence="3" id="KW-1185">Reference proteome</keyword>